<reference evidence="5 6" key="1">
    <citation type="submission" date="2024-03" db="EMBL/GenBank/DDBJ databases">
        <title>First Report of Pectobacterium brasiliscabiei causing potato scab in china.</title>
        <authorList>
            <person name="Handique U."/>
        </authorList>
    </citation>
    <scope>NUCLEOTIDE SEQUENCE [LARGE SCALE GENOMIC DNA]</scope>
    <source>
        <strain evidence="5 6">ZRIMU1503</strain>
    </source>
</reference>
<dbReference type="GO" id="GO:0016874">
    <property type="term" value="F:ligase activity"/>
    <property type="evidence" value="ECO:0007669"/>
    <property type="project" value="UniProtKB-KW"/>
</dbReference>
<dbReference type="PANTHER" id="PTHR22754:SF32">
    <property type="entry name" value="DISCO-INTERACTING PROTEIN 2"/>
    <property type="match status" value="1"/>
</dbReference>
<evidence type="ECO:0000256" key="1">
    <source>
        <dbReference type="ARBA" id="ARBA00006432"/>
    </source>
</evidence>
<evidence type="ECO:0000313" key="5">
    <source>
        <dbReference type="EMBL" id="MEI5615313.1"/>
    </source>
</evidence>
<dbReference type="InterPro" id="IPR045851">
    <property type="entry name" value="AMP-bd_C_sf"/>
</dbReference>
<dbReference type="Proteomes" id="UP001365781">
    <property type="component" value="Unassembled WGS sequence"/>
</dbReference>
<keyword evidence="2 5" id="KW-0436">Ligase</keyword>
<dbReference type="PANTHER" id="PTHR22754">
    <property type="entry name" value="DISCO-INTERACTING PROTEIN 2 DIP2 -RELATED"/>
    <property type="match status" value="1"/>
</dbReference>
<evidence type="ECO:0000313" key="6">
    <source>
        <dbReference type="Proteomes" id="UP001365781"/>
    </source>
</evidence>
<dbReference type="InterPro" id="IPR040097">
    <property type="entry name" value="FAAL/FAAC"/>
</dbReference>
<gene>
    <name evidence="5" type="ORF">WB403_39950</name>
</gene>
<evidence type="ECO:0000259" key="4">
    <source>
        <dbReference type="Pfam" id="PF00501"/>
    </source>
</evidence>
<evidence type="ECO:0000256" key="3">
    <source>
        <dbReference type="SAM" id="MobiDB-lite"/>
    </source>
</evidence>
<feature type="region of interest" description="Disordered" evidence="3">
    <location>
        <begin position="593"/>
        <end position="630"/>
    </location>
</feature>
<dbReference type="Pfam" id="PF00501">
    <property type="entry name" value="AMP-binding"/>
    <property type="match status" value="1"/>
</dbReference>
<sequence>MRRHRSFVELMCVKAAEHGDRTALVFSGDPLRAEADETMTYGELDRAARRVAGLLRNRFSAGDRLLVLHPSGPGFAQSLLGCMYAGMVPVPAPPPDGRQRRRADRLAAIARDAGAAGALTDVTDLEALRSWAGEQGLRDMTVLAPHSAQSAVDGADGEGLVDGSPAANPWPSPPADPHALAFLQYTSGSTADPKGVMVDHANLLANAEILAKIAGLSAEGPVGGWLPLYHDFGLIGLLLTPLVLGGRSVLMPPTAFLKRPHTWLTLIDRHGIDFSPAPNFAYDLCLQRITDEELARLDLSRWRCAVNGAEPVQAATVEAFTRRFAAAGLRPEAMLPGYGMAETTLVVSGDRPARRAVITEVDPAAFERGELLPPAPGAPAHRVVSSGPAEHLDVRIVDADAGRTLPDGRVGEIWVRGPNVARGYWGRPAETRRVFDAVTPDGESGFLRTGDLGVLHEGELYVTGRTKELIIVRGRNLYPQDLEAATRAAHPALERGVGAAFSVPVPEEEIVIVRECRADRLAPDELPRVAASVRDRLTREVGVPAHNVVLVPPGTVARTTSGKIQRRLLRHRLLAGELPILYAELSRAVRARLGDGTDGGDTEGGDTEGGGPKSGAESGPKSGAEGGDAS</sequence>
<evidence type="ECO:0000256" key="2">
    <source>
        <dbReference type="ARBA" id="ARBA00022598"/>
    </source>
</evidence>
<dbReference type="EMBL" id="JBBAYM010000036">
    <property type="protein sequence ID" value="MEI5615313.1"/>
    <property type="molecule type" value="Genomic_DNA"/>
</dbReference>
<dbReference type="InterPro" id="IPR042099">
    <property type="entry name" value="ANL_N_sf"/>
</dbReference>
<name>A0ABU8GQ60_9ACTN</name>
<dbReference type="SUPFAM" id="SSF56801">
    <property type="entry name" value="Acetyl-CoA synthetase-like"/>
    <property type="match status" value="1"/>
</dbReference>
<feature type="domain" description="AMP-dependent synthetase/ligase" evidence="4">
    <location>
        <begin position="14"/>
        <end position="425"/>
    </location>
</feature>
<dbReference type="Gene3D" id="3.30.300.30">
    <property type="match status" value="1"/>
</dbReference>
<comment type="caution">
    <text evidence="5">The sequence shown here is derived from an EMBL/GenBank/DDBJ whole genome shotgun (WGS) entry which is preliminary data.</text>
</comment>
<organism evidence="5 6">
    <name type="scientific">Streptomyces brasiliscabiei</name>
    <dbReference type="NCBI Taxonomy" id="2736302"/>
    <lineage>
        <taxon>Bacteria</taxon>
        <taxon>Bacillati</taxon>
        <taxon>Actinomycetota</taxon>
        <taxon>Actinomycetes</taxon>
        <taxon>Kitasatosporales</taxon>
        <taxon>Streptomycetaceae</taxon>
        <taxon>Streptomyces</taxon>
    </lineage>
</organism>
<protein>
    <submittedName>
        <fullName evidence="5">Fatty acyl-AMP ligase</fullName>
    </submittedName>
</protein>
<accession>A0ABU8GQ60</accession>
<dbReference type="RefSeq" id="WP_336541911.1">
    <property type="nucleotide sequence ID" value="NZ_JBBAYL010000026.1"/>
</dbReference>
<proteinExistence type="inferred from homology"/>
<keyword evidence="6" id="KW-1185">Reference proteome</keyword>
<dbReference type="CDD" id="cd05931">
    <property type="entry name" value="FAAL"/>
    <property type="match status" value="1"/>
</dbReference>
<dbReference type="Gene3D" id="3.40.50.12780">
    <property type="entry name" value="N-terminal domain of ligase-like"/>
    <property type="match status" value="1"/>
</dbReference>
<dbReference type="InterPro" id="IPR000873">
    <property type="entry name" value="AMP-dep_synth/lig_dom"/>
</dbReference>
<comment type="similarity">
    <text evidence="1">Belongs to the ATP-dependent AMP-binding enzyme family.</text>
</comment>